<keyword evidence="7" id="KW-0694">RNA-binding</keyword>
<dbReference type="PIRSF" id="PIRSF006621">
    <property type="entry name" value="Dus"/>
    <property type="match status" value="1"/>
</dbReference>
<dbReference type="KEGG" id="dtr:RSDT_0605"/>
<accession>A0A1J1DTW4</accession>
<dbReference type="Proteomes" id="UP000242645">
    <property type="component" value="Chromosome"/>
</dbReference>
<dbReference type="PANTHER" id="PTHR45846">
    <property type="entry name" value="TRNA-DIHYDROURIDINE(47) SYNTHASE [NAD(P)(+)]-LIKE"/>
    <property type="match status" value="1"/>
</dbReference>
<dbReference type="GO" id="GO:0050660">
    <property type="term" value="F:flavin adenine dinucleotide binding"/>
    <property type="evidence" value="ECO:0007669"/>
    <property type="project" value="InterPro"/>
</dbReference>
<evidence type="ECO:0000256" key="13">
    <source>
        <dbReference type="PIRSR" id="PIRSR006621-2"/>
    </source>
</evidence>
<evidence type="ECO:0000256" key="5">
    <source>
        <dbReference type="ARBA" id="ARBA00022694"/>
    </source>
</evidence>
<dbReference type="AlphaFoldDB" id="A0A1J1DTW4"/>
<evidence type="ECO:0000256" key="11">
    <source>
        <dbReference type="PIRNR" id="PIRNR006621"/>
    </source>
</evidence>
<keyword evidence="3 11" id="KW-0285">Flavoprotein</keyword>
<keyword evidence="4 11" id="KW-0288">FMN</keyword>
<evidence type="ECO:0000313" key="16">
    <source>
        <dbReference type="EMBL" id="BAV92117.1"/>
    </source>
</evidence>
<dbReference type="Gene3D" id="3.20.20.70">
    <property type="entry name" value="Aldolase class I"/>
    <property type="match status" value="1"/>
</dbReference>
<dbReference type="InterPro" id="IPR001269">
    <property type="entry name" value="DUS_fam"/>
</dbReference>
<keyword evidence="2" id="KW-0820">tRNA-binding</keyword>
<organism evidence="16 17">
    <name type="scientific">Candidatus Desulfovibrio trichonymphae</name>
    <dbReference type="NCBI Taxonomy" id="1725232"/>
    <lineage>
        <taxon>Bacteria</taxon>
        <taxon>Pseudomonadati</taxon>
        <taxon>Thermodesulfobacteriota</taxon>
        <taxon>Desulfovibrionia</taxon>
        <taxon>Desulfovibrionales</taxon>
        <taxon>Desulfovibrionaceae</taxon>
        <taxon>Desulfovibrio</taxon>
    </lineage>
</organism>
<keyword evidence="6" id="KW-0521">NADP</keyword>
<comment type="catalytic activity">
    <reaction evidence="9">
        <text>a 5,6-dihydrouridine in tRNA + NADP(+) = a uridine in tRNA + NADPH + H(+)</text>
        <dbReference type="Rhea" id="RHEA:23624"/>
        <dbReference type="Rhea" id="RHEA-COMP:13339"/>
        <dbReference type="Rhea" id="RHEA-COMP:13887"/>
        <dbReference type="ChEBI" id="CHEBI:15378"/>
        <dbReference type="ChEBI" id="CHEBI:57783"/>
        <dbReference type="ChEBI" id="CHEBI:58349"/>
        <dbReference type="ChEBI" id="CHEBI:65315"/>
        <dbReference type="ChEBI" id="CHEBI:74443"/>
    </reaction>
</comment>
<gene>
    <name evidence="16" type="primary">dusB</name>
    <name evidence="16" type="ORF">RSDT_0605</name>
</gene>
<feature type="domain" description="DUS-like FMN-binding" evidence="15">
    <location>
        <begin position="27"/>
        <end position="324"/>
    </location>
</feature>
<evidence type="ECO:0000256" key="2">
    <source>
        <dbReference type="ARBA" id="ARBA00022555"/>
    </source>
</evidence>
<name>A0A1J1DTW4_9BACT</name>
<dbReference type="PANTHER" id="PTHR45846:SF1">
    <property type="entry name" value="TRNA-DIHYDROURIDINE(47) SYNTHASE [NAD(P)(+)]-LIKE"/>
    <property type="match status" value="1"/>
</dbReference>
<evidence type="ECO:0000313" key="17">
    <source>
        <dbReference type="Proteomes" id="UP000242645"/>
    </source>
</evidence>
<comment type="similarity">
    <text evidence="11">Belongs to the dus family.</text>
</comment>
<feature type="binding site" evidence="13">
    <location>
        <position position="153"/>
    </location>
    <ligand>
        <name>FMN</name>
        <dbReference type="ChEBI" id="CHEBI:58210"/>
    </ligand>
</feature>
<evidence type="ECO:0000259" key="15">
    <source>
        <dbReference type="Pfam" id="PF01207"/>
    </source>
</evidence>
<proteinExistence type="inferred from homology"/>
<evidence type="ECO:0000256" key="8">
    <source>
        <dbReference type="ARBA" id="ARBA00023002"/>
    </source>
</evidence>
<dbReference type="GO" id="GO:0000049">
    <property type="term" value="F:tRNA binding"/>
    <property type="evidence" value="ECO:0007669"/>
    <property type="project" value="UniProtKB-KW"/>
</dbReference>
<evidence type="ECO:0000256" key="10">
    <source>
        <dbReference type="ARBA" id="ARBA00048802"/>
    </source>
</evidence>
<feature type="binding site" evidence="13">
    <location>
        <position position="186"/>
    </location>
    <ligand>
        <name>FMN</name>
        <dbReference type="ChEBI" id="CHEBI:58210"/>
    </ligand>
</feature>
<comment type="function">
    <text evidence="1 11">Catalyzes the synthesis of 5,6-dihydrouridine (D), a modified base found in the D-loop of most tRNAs, via the reduction of the C5-C6 double bond in target uridines.</text>
</comment>
<feature type="region of interest" description="Disordered" evidence="14">
    <location>
        <begin position="1"/>
        <end position="20"/>
    </location>
</feature>
<dbReference type="EMBL" id="AP017368">
    <property type="protein sequence ID" value="BAV92117.1"/>
    <property type="molecule type" value="Genomic_DNA"/>
</dbReference>
<reference evidence="16 17" key="1">
    <citation type="journal article" date="2017" name="ISME J.">
        <title>Genome of 'Ca. Desulfovibrio trichonymphae', an H2-oxidizing bacterium in a tripartite symbiotic system within a protist cell in the termite gut.</title>
        <authorList>
            <person name="Kuwahara H."/>
            <person name="Yuki M."/>
            <person name="Izawa K."/>
            <person name="Ohkuma M."/>
            <person name="Hongoh Y."/>
        </authorList>
    </citation>
    <scope>NUCLEOTIDE SEQUENCE [LARGE SCALE GENOMIC DNA]</scope>
    <source>
        <strain evidence="16 17">Rs-N31</strain>
    </source>
</reference>
<dbReference type="SUPFAM" id="SSF51395">
    <property type="entry name" value="FMN-linked oxidoreductases"/>
    <property type="match status" value="1"/>
</dbReference>
<protein>
    <recommendedName>
        <fullName evidence="11">tRNA-dihydrouridine synthase</fullName>
        <ecNumber evidence="11">1.3.1.-</ecNumber>
    </recommendedName>
</protein>
<feature type="active site" description="Proton donor" evidence="12">
    <location>
        <position position="113"/>
    </location>
</feature>
<evidence type="ECO:0000256" key="1">
    <source>
        <dbReference type="ARBA" id="ARBA00002790"/>
    </source>
</evidence>
<evidence type="ECO:0000256" key="14">
    <source>
        <dbReference type="SAM" id="MobiDB-lite"/>
    </source>
</evidence>
<evidence type="ECO:0000256" key="4">
    <source>
        <dbReference type="ARBA" id="ARBA00022643"/>
    </source>
</evidence>
<evidence type="ECO:0000256" key="6">
    <source>
        <dbReference type="ARBA" id="ARBA00022857"/>
    </source>
</evidence>
<keyword evidence="5 11" id="KW-0819">tRNA processing</keyword>
<evidence type="ECO:0000256" key="3">
    <source>
        <dbReference type="ARBA" id="ARBA00022630"/>
    </source>
</evidence>
<evidence type="ECO:0000256" key="9">
    <source>
        <dbReference type="ARBA" id="ARBA00048205"/>
    </source>
</evidence>
<evidence type="ECO:0000256" key="12">
    <source>
        <dbReference type="PIRSR" id="PIRSR006621-1"/>
    </source>
</evidence>
<dbReference type="InterPro" id="IPR024036">
    <property type="entry name" value="tRNA-dHydroUridine_Synthase_C"/>
</dbReference>
<evidence type="ECO:0000256" key="7">
    <source>
        <dbReference type="ARBA" id="ARBA00022884"/>
    </source>
</evidence>
<dbReference type="InterPro" id="IPR013785">
    <property type="entry name" value="Aldolase_TIM"/>
</dbReference>
<dbReference type="GO" id="GO:0017150">
    <property type="term" value="F:tRNA dihydrouridine synthase activity"/>
    <property type="evidence" value="ECO:0007669"/>
    <property type="project" value="InterPro"/>
</dbReference>
<dbReference type="Pfam" id="PF01207">
    <property type="entry name" value="Dus"/>
    <property type="match status" value="1"/>
</dbReference>
<dbReference type="EC" id="1.3.1.-" evidence="11"/>
<dbReference type="CDD" id="cd02801">
    <property type="entry name" value="DUS_like_FMN"/>
    <property type="match status" value="1"/>
</dbReference>
<sequence>MTLSKWDNKMSPSPDASLPTGRDKPWLAPLAGFSDLPFRLLCREYGAAVCATEMVSAKGLVYGNPGTHDLLATLPEDRPLVVQLFGAEADFLLRAVTLLCESGYNWFDLNMGCSVPKVLRQGAGAAMLGNPDNALRAAKAMLTAAGKSKVGFKLRLGLGTDQPPLSGLVDFVLRLEDMGAGWITLHPRTAKQGFGGTMNHTVLAKLAQRLSLPLLASGDLFSAEDGIRCLEHSGVAGVMYARGAMHNPAVFADHLALFRGCPPRNPDAGRLRALIVRHITLARRLSPGKAALLKMRTVIPRYVRALPGARTLCDRLCRCSDWRELDRALNFFWPAVEQQENAHERHTS</sequence>
<feature type="binding site" evidence="13">
    <location>
        <begin position="241"/>
        <end position="242"/>
    </location>
    <ligand>
        <name>FMN</name>
        <dbReference type="ChEBI" id="CHEBI:58210"/>
    </ligand>
</feature>
<dbReference type="InterPro" id="IPR035587">
    <property type="entry name" value="DUS-like_FMN-bd"/>
</dbReference>
<feature type="binding site" evidence="13">
    <location>
        <position position="83"/>
    </location>
    <ligand>
        <name>FMN</name>
        <dbReference type="ChEBI" id="CHEBI:58210"/>
    </ligand>
</feature>
<keyword evidence="17" id="KW-1185">Reference proteome</keyword>
<keyword evidence="8 11" id="KW-0560">Oxidoreductase</keyword>
<comment type="catalytic activity">
    <reaction evidence="10">
        <text>a 5,6-dihydrouridine in tRNA + NAD(+) = a uridine in tRNA + NADH + H(+)</text>
        <dbReference type="Rhea" id="RHEA:54452"/>
        <dbReference type="Rhea" id="RHEA-COMP:13339"/>
        <dbReference type="Rhea" id="RHEA-COMP:13887"/>
        <dbReference type="ChEBI" id="CHEBI:15378"/>
        <dbReference type="ChEBI" id="CHEBI:57540"/>
        <dbReference type="ChEBI" id="CHEBI:57945"/>
        <dbReference type="ChEBI" id="CHEBI:65315"/>
        <dbReference type="ChEBI" id="CHEBI:74443"/>
    </reaction>
</comment>
<comment type="cofactor">
    <cofactor evidence="11 13">
        <name>FMN</name>
        <dbReference type="ChEBI" id="CHEBI:58210"/>
    </cofactor>
</comment>
<dbReference type="Gene3D" id="1.10.1200.80">
    <property type="entry name" value="Putative flavin oxidoreducatase, domain 2"/>
    <property type="match status" value="1"/>
</dbReference>
<keyword evidence="13" id="KW-0547">Nucleotide-binding</keyword>